<accession>A0A6J6NI17</accession>
<dbReference type="GO" id="GO:0046872">
    <property type="term" value="F:metal ion binding"/>
    <property type="evidence" value="ECO:0007669"/>
    <property type="project" value="UniProtKB-KW"/>
</dbReference>
<evidence type="ECO:0000256" key="3">
    <source>
        <dbReference type="ARBA" id="ARBA00022801"/>
    </source>
</evidence>
<evidence type="ECO:0000256" key="4">
    <source>
        <dbReference type="ARBA" id="ARBA00022833"/>
    </source>
</evidence>
<dbReference type="Pfam" id="PF24827">
    <property type="entry name" value="AstE_AspA_cat"/>
    <property type="match status" value="1"/>
</dbReference>
<dbReference type="SUPFAM" id="SSF53187">
    <property type="entry name" value="Zn-dependent exopeptidases"/>
    <property type="match status" value="1"/>
</dbReference>
<organism evidence="6">
    <name type="scientific">freshwater metagenome</name>
    <dbReference type="NCBI Taxonomy" id="449393"/>
    <lineage>
        <taxon>unclassified sequences</taxon>
        <taxon>metagenomes</taxon>
        <taxon>ecological metagenomes</taxon>
    </lineage>
</organism>
<keyword evidence="4" id="KW-0862">Zinc</keyword>
<sequence>MSRTVNCTFDLTKDGIQAGYLKVGDSTNNSGWTTYNVPIISIKNGAGPRALVLAGNHGDEYEGQIAATTLSRDLKPEQIKGQVIIIPCLSQEASRGGTRHWPDGVNFNRIFPGSEDGPVSSKLAYYLTHELFPKVDAVMDIHSGGRGHVFIPCSTMVWAKDEKQRAKMLKSMLTWNASYSMILPEQPSTNPASLLPGEAERQGKEVFTTELGGGALANHTSVKVAKDGLDNALRSLGILNGAPKTREEQGLPPAFILDMRSESAYHSVNDFGLYENLFPLGGAIKKGEVLGLVHNMDNPEVPAVPVIAKQDGVLGVERGYPRVTPGDVVALVGMAYKSAADLPVL</sequence>
<dbReference type="PIRSF" id="PIRSF039012">
    <property type="entry name" value="ASP"/>
    <property type="match status" value="1"/>
</dbReference>
<dbReference type="GO" id="GO:0016788">
    <property type="term" value="F:hydrolase activity, acting on ester bonds"/>
    <property type="evidence" value="ECO:0007669"/>
    <property type="project" value="InterPro"/>
</dbReference>
<evidence type="ECO:0000256" key="1">
    <source>
        <dbReference type="ARBA" id="ARBA00001947"/>
    </source>
</evidence>
<dbReference type="AlphaFoldDB" id="A0A6J6NI17"/>
<comment type="cofactor">
    <cofactor evidence="1">
        <name>Zn(2+)</name>
        <dbReference type="ChEBI" id="CHEBI:29105"/>
    </cofactor>
</comment>
<evidence type="ECO:0000313" key="7">
    <source>
        <dbReference type="EMBL" id="CAB5036023.1"/>
    </source>
</evidence>
<dbReference type="EMBL" id="CAFBPY010000040">
    <property type="protein sequence ID" value="CAB5036023.1"/>
    <property type="molecule type" value="Genomic_DNA"/>
</dbReference>
<evidence type="ECO:0000313" key="6">
    <source>
        <dbReference type="EMBL" id="CAB4685852.1"/>
    </source>
</evidence>
<gene>
    <name evidence="6" type="ORF">UFOPK2360_00857</name>
    <name evidence="7" type="ORF">UFOPK4209_00380</name>
</gene>
<name>A0A6J6NI17_9ZZZZ</name>
<dbReference type="GO" id="GO:0016811">
    <property type="term" value="F:hydrolase activity, acting on carbon-nitrogen (but not peptide) bonds, in linear amides"/>
    <property type="evidence" value="ECO:0007669"/>
    <property type="project" value="InterPro"/>
</dbReference>
<keyword evidence="3" id="KW-0378">Hydrolase</keyword>
<dbReference type="EMBL" id="CAEZXH010000048">
    <property type="protein sequence ID" value="CAB4685852.1"/>
    <property type="molecule type" value="Genomic_DNA"/>
</dbReference>
<dbReference type="InterPro" id="IPR043795">
    <property type="entry name" value="N-alpha-Ac-DABA-like"/>
</dbReference>
<evidence type="ECO:0000259" key="5">
    <source>
        <dbReference type="Pfam" id="PF24827"/>
    </source>
</evidence>
<dbReference type="PANTHER" id="PTHR37326:SF1">
    <property type="entry name" value="BLL3975 PROTEIN"/>
    <property type="match status" value="1"/>
</dbReference>
<reference evidence="6" key="1">
    <citation type="submission" date="2020-05" db="EMBL/GenBank/DDBJ databases">
        <authorList>
            <person name="Chiriac C."/>
            <person name="Salcher M."/>
            <person name="Ghai R."/>
            <person name="Kavagutti S V."/>
        </authorList>
    </citation>
    <scope>NUCLEOTIDE SEQUENCE</scope>
</reference>
<keyword evidence="2" id="KW-0479">Metal-binding</keyword>
<dbReference type="InterPro" id="IPR055438">
    <property type="entry name" value="AstE_AspA_cat"/>
</dbReference>
<feature type="domain" description="Succinylglutamate desuccinylase/Aspartoacylase catalytic" evidence="5">
    <location>
        <begin position="46"/>
        <end position="235"/>
    </location>
</feature>
<evidence type="ECO:0000256" key="2">
    <source>
        <dbReference type="ARBA" id="ARBA00022723"/>
    </source>
</evidence>
<protein>
    <submittedName>
        <fullName evidence="6">Unannotated protein</fullName>
    </submittedName>
</protein>
<dbReference type="Gene3D" id="3.40.630.10">
    <property type="entry name" value="Zn peptidases"/>
    <property type="match status" value="1"/>
</dbReference>
<dbReference type="PANTHER" id="PTHR37326">
    <property type="entry name" value="BLL3975 PROTEIN"/>
    <property type="match status" value="1"/>
</dbReference>
<dbReference type="InterPro" id="IPR053138">
    <property type="entry name" value="N-alpha-Ac-DABA_deacetylase"/>
</dbReference>
<proteinExistence type="predicted"/>